<dbReference type="PANTHER" id="PTHR30614">
    <property type="entry name" value="MEMBRANE COMPONENT OF AMINO ACID ABC TRANSPORTER"/>
    <property type="match status" value="1"/>
</dbReference>
<dbReference type="NCBIfam" id="TIGR01726">
    <property type="entry name" value="HEQRo_perm_3TM"/>
    <property type="match status" value="1"/>
</dbReference>
<dbReference type="InterPro" id="IPR000515">
    <property type="entry name" value="MetI-like"/>
</dbReference>
<keyword evidence="7 8" id="KW-0472">Membrane</keyword>
<evidence type="ECO:0000313" key="10">
    <source>
        <dbReference type="EMBL" id="QHQ59819.1"/>
    </source>
</evidence>
<dbReference type="Pfam" id="PF00528">
    <property type="entry name" value="BPD_transp_1"/>
    <property type="match status" value="1"/>
</dbReference>
<dbReference type="RefSeq" id="WP_161836655.1">
    <property type="nucleotide sequence ID" value="NZ_CP048000.1"/>
</dbReference>
<dbReference type="InterPro" id="IPR010065">
    <property type="entry name" value="AA_ABC_transptr_permease_3TM"/>
</dbReference>
<evidence type="ECO:0000256" key="5">
    <source>
        <dbReference type="ARBA" id="ARBA00022970"/>
    </source>
</evidence>
<proteinExistence type="inferred from homology"/>
<gene>
    <name evidence="10" type="ORF">Ana3638_02545</name>
</gene>
<evidence type="ECO:0000256" key="1">
    <source>
        <dbReference type="ARBA" id="ARBA00004651"/>
    </source>
</evidence>
<feature type="domain" description="ABC transmembrane type-1" evidence="9">
    <location>
        <begin position="13"/>
        <end position="197"/>
    </location>
</feature>
<dbReference type="GO" id="GO:0043190">
    <property type="term" value="C:ATP-binding cassette (ABC) transporter complex"/>
    <property type="evidence" value="ECO:0007669"/>
    <property type="project" value="InterPro"/>
</dbReference>
<keyword evidence="2 8" id="KW-0813">Transport</keyword>
<dbReference type="EMBL" id="CP048000">
    <property type="protein sequence ID" value="QHQ59819.1"/>
    <property type="molecule type" value="Genomic_DNA"/>
</dbReference>
<protein>
    <submittedName>
        <fullName evidence="10">ABC transporter permease subunit</fullName>
    </submittedName>
</protein>
<feature type="transmembrane region" description="Helical" evidence="8">
    <location>
        <begin position="12"/>
        <end position="41"/>
    </location>
</feature>
<keyword evidence="3" id="KW-1003">Cell membrane</keyword>
<dbReference type="AlphaFoldDB" id="A0A6P1TI88"/>
<dbReference type="GO" id="GO:0006865">
    <property type="term" value="P:amino acid transport"/>
    <property type="evidence" value="ECO:0007669"/>
    <property type="project" value="UniProtKB-KW"/>
</dbReference>
<comment type="subcellular location">
    <subcellularLocation>
        <location evidence="1 8">Cell membrane</location>
        <topology evidence="1 8">Multi-pass membrane protein</topology>
    </subcellularLocation>
</comment>
<dbReference type="InterPro" id="IPR035906">
    <property type="entry name" value="MetI-like_sf"/>
</dbReference>
<keyword evidence="5" id="KW-0029">Amino-acid transport</keyword>
<sequence>MTQETLLELFKIMGAASLVTIKIFVLTLVFGLPLGLIVSFGRMSKHILITGPIRFYLLIMRGTPLILQLFFFFYFPHYVFGDTLPRFWAAILAMSINYAAYFAEIYRSGIESMPRGQYEAATVLGFSKNQTFFKIILPQVIKRILPPMGNEFMTLVKDTALVSVIGVSEIYELATDTMSRVGSLIPLIMAGTFYLVMNSVVSKCCSMTEGKMSYYR</sequence>
<comment type="similarity">
    <text evidence="8">Belongs to the binding-protein-dependent transport system permease family.</text>
</comment>
<accession>A0A6P1TI88</accession>
<dbReference type="PROSITE" id="PS50928">
    <property type="entry name" value="ABC_TM1"/>
    <property type="match status" value="1"/>
</dbReference>
<reference evidence="10 11" key="1">
    <citation type="submission" date="2020-01" db="EMBL/GenBank/DDBJ databases">
        <title>Genome analysis of Anaerocolumna sp. CBA3638.</title>
        <authorList>
            <person name="Kim J."/>
            <person name="Roh S.W."/>
        </authorList>
    </citation>
    <scope>NUCLEOTIDE SEQUENCE [LARGE SCALE GENOMIC DNA]</scope>
    <source>
        <strain evidence="10 11">CBA3638</strain>
    </source>
</reference>
<organism evidence="10 11">
    <name type="scientific">Anaerocolumna sedimenticola</name>
    <dbReference type="NCBI Taxonomy" id="2696063"/>
    <lineage>
        <taxon>Bacteria</taxon>
        <taxon>Bacillati</taxon>
        <taxon>Bacillota</taxon>
        <taxon>Clostridia</taxon>
        <taxon>Lachnospirales</taxon>
        <taxon>Lachnospiraceae</taxon>
        <taxon>Anaerocolumna</taxon>
    </lineage>
</organism>
<keyword evidence="6 8" id="KW-1133">Transmembrane helix</keyword>
<dbReference type="Proteomes" id="UP000464314">
    <property type="component" value="Chromosome"/>
</dbReference>
<dbReference type="PANTHER" id="PTHR30614:SF0">
    <property type="entry name" value="L-CYSTINE TRANSPORT SYSTEM PERMEASE PROTEIN TCYL"/>
    <property type="match status" value="1"/>
</dbReference>
<evidence type="ECO:0000256" key="8">
    <source>
        <dbReference type="RuleBase" id="RU363032"/>
    </source>
</evidence>
<evidence type="ECO:0000256" key="3">
    <source>
        <dbReference type="ARBA" id="ARBA00022475"/>
    </source>
</evidence>
<keyword evidence="11" id="KW-1185">Reference proteome</keyword>
<evidence type="ECO:0000256" key="7">
    <source>
        <dbReference type="ARBA" id="ARBA00023136"/>
    </source>
</evidence>
<feature type="transmembrane region" description="Helical" evidence="8">
    <location>
        <begin position="53"/>
        <end position="75"/>
    </location>
</feature>
<dbReference type="SUPFAM" id="SSF161098">
    <property type="entry name" value="MetI-like"/>
    <property type="match status" value="1"/>
</dbReference>
<dbReference type="GO" id="GO:0022857">
    <property type="term" value="F:transmembrane transporter activity"/>
    <property type="evidence" value="ECO:0007669"/>
    <property type="project" value="InterPro"/>
</dbReference>
<keyword evidence="4 8" id="KW-0812">Transmembrane</keyword>
<name>A0A6P1TI88_9FIRM</name>
<feature type="transmembrane region" description="Helical" evidence="8">
    <location>
        <begin position="87"/>
        <end position="106"/>
    </location>
</feature>
<evidence type="ECO:0000313" key="11">
    <source>
        <dbReference type="Proteomes" id="UP000464314"/>
    </source>
</evidence>
<evidence type="ECO:0000256" key="4">
    <source>
        <dbReference type="ARBA" id="ARBA00022692"/>
    </source>
</evidence>
<dbReference type="CDD" id="cd06261">
    <property type="entry name" value="TM_PBP2"/>
    <property type="match status" value="1"/>
</dbReference>
<evidence type="ECO:0000256" key="6">
    <source>
        <dbReference type="ARBA" id="ARBA00022989"/>
    </source>
</evidence>
<evidence type="ECO:0000256" key="2">
    <source>
        <dbReference type="ARBA" id="ARBA00022448"/>
    </source>
</evidence>
<dbReference type="Gene3D" id="1.10.3720.10">
    <property type="entry name" value="MetI-like"/>
    <property type="match status" value="1"/>
</dbReference>
<evidence type="ECO:0000259" key="9">
    <source>
        <dbReference type="PROSITE" id="PS50928"/>
    </source>
</evidence>
<dbReference type="InterPro" id="IPR043429">
    <property type="entry name" value="ArtM/GltK/GlnP/TcyL/YhdX-like"/>
</dbReference>
<dbReference type="KEGG" id="anr:Ana3638_02545"/>
<feature type="transmembrane region" description="Helical" evidence="8">
    <location>
        <begin position="183"/>
        <end position="201"/>
    </location>
</feature>